<evidence type="ECO:0000256" key="2">
    <source>
        <dbReference type="ARBA" id="ARBA00023125"/>
    </source>
</evidence>
<dbReference type="Gene3D" id="1.10.10.10">
    <property type="entry name" value="Winged helix-like DNA-binding domain superfamily/Winged helix DNA-binding domain"/>
    <property type="match status" value="1"/>
</dbReference>
<dbReference type="PANTHER" id="PTHR43537:SF5">
    <property type="entry name" value="UXU OPERON TRANSCRIPTIONAL REGULATOR"/>
    <property type="match status" value="1"/>
</dbReference>
<dbReference type="SUPFAM" id="SSF46785">
    <property type="entry name" value="Winged helix' DNA-binding domain"/>
    <property type="match status" value="1"/>
</dbReference>
<dbReference type="SMART" id="SM00895">
    <property type="entry name" value="FCD"/>
    <property type="match status" value="1"/>
</dbReference>
<dbReference type="InterPro" id="IPR036388">
    <property type="entry name" value="WH-like_DNA-bd_sf"/>
</dbReference>
<dbReference type="Gene3D" id="1.20.120.530">
    <property type="entry name" value="GntR ligand-binding domain-like"/>
    <property type="match status" value="1"/>
</dbReference>
<evidence type="ECO:0000256" key="3">
    <source>
        <dbReference type="ARBA" id="ARBA00023163"/>
    </source>
</evidence>
<evidence type="ECO:0000313" key="6">
    <source>
        <dbReference type="Proteomes" id="UP001500449"/>
    </source>
</evidence>
<dbReference type="SUPFAM" id="SSF48008">
    <property type="entry name" value="GntR ligand-binding domain-like"/>
    <property type="match status" value="1"/>
</dbReference>
<dbReference type="PANTHER" id="PTHR43537">
    <property type="entry name" value="TRANSCRIPTIONAL REGULATOR, GNTR FAMILY"/>
    <property type="match status" value="1"/>
</dbReference>
<reference evidence="5 6" key="1">
    <citation type="journal article" date="2019" name="Int. J. Syst. Evol. Microbiol.">
        <title>The Global Catalogue of Microorganisms (GCM) 10K type strain sequencing project: providing services to taxonomists for standard genome sequencing and annotation.</title>
        <authorList>
            <consortium name="The Broad Institute Genomics Platform"/>
            <consortium name="The Broad Institute Genome Sequencing Center for Infectious Disease"/>
            <person name="Wu L."/>
            <person name="Ma J."/>
        </authorList>
    </citation>
    <scope>NUCLEOTIDE SEQUENCE [LARGE SCALE GENOMIC DNA]</scope>
    <source>
        <strain evidence="5 6">JCM 16009</strain>
    </source>
</reference>
<name>A0ABN2N5T4_9PSEU</name>
<dbReference type="PRINTS" id="PR00035">
    <property type="entry name" value="HTHGNTR"/>
</dbReference>
<gene>
    <name evidence="5" type="ORF">GCM10009836_32640</name>
</gene>
<dbReference type="Pfam" id="PF07729">
    <property type="entry name" value="FCD"/>
    <property type="match status" value="1"/>
</dbReference>
<keyword evidence="1" id="KW-0805">Transcription regulation</keyword>
<dbReference type="SMART" id="SM00345">
    <property type="entry name" value="HTH_GNTR"/>
    <property type="match status" value="1"/>
</dbReference>
<evidence type="ECO:0000259" key="4">
    <source>
        <dbReference type="PROSITE" id="PS50949"/>
    </source>
</evidence>
<keyword evidence="6" id="KW-1185">Reference proteome</keyword>
<dbReference type="InterPro" id="IPR000524">
    <property type="entry name" value="Tscrpt_reg_HTH_GntR"/>
</dbReference>
<dbReference type="InterPro" id="IPR008920">
    <property type="entry name" value="TF_FadR/GntR_C"/>
</dbReference>
<dbReference type="PROSITE" id="PS50949">
    <property type="entry name" value="HTH_GNTR"/>
    <property type="match status" value="1"/>
</dbReference>
<dbReference type="EMBL" id="BAAAQK010000009">
    <property type="protein sequence ID" value="GAA1850301.1"/>
    <property type="molecule type" value="Genomic_DNA"/>
</dbReference>
<sequence length="229" mass="25086">MPGHGSLRDAAYAELRRRIVDLDLRPGQRIVERDLAAELAVSRIPLREALQLLQSEGLVVLVPRRGAVVSPFTADDVRDLFDVRESLEVLAARLAAERHTAVGLTRLRRHMADAERALTAGDDPATAGANAAFHRTLVDIAANPLLSSMMRPLEARTQWLFHLTRQRDLVQQHDEHQALYDALAARDADGAADIALAHVASGREISIALAGQWSEGAVDPVAATRTRRR</sequence>
<dbReference type="InterPro" id="IPR036390">
    <property type="entry name" value="WH_DNA-bd_sf"/>
</dbReference>
<dbReference type="CDD" id="cd07377">
    <property type="entry name" value="WHTH_GntR"/>
    <property type="match status" value="1"/>
</dbReference>
<comment type="caution">
    <text evidence="5">The sequence shown here is derived from an EMBL/GenBank/DDBJ whole genome shotgun (WGS) entry which is preliminary data.</text>
</comment>
<dbReference type="InterPro" id="IPR011711">
    <property type="entry name" value="GntR_C"/>
</dbReference>
<keyword evidence="2" id="KW-0238">DNA-binding</keyword>
<feature type="domain" description="HTH gntR-type" evidence="4">
    <location>
        <begin position="5"/>
        <end position="72"/>
    </location>
</feature>
<keyword evidence="3" id="KW-0804">Transcription</keyword>
<organism evidence="5 6">
    <name type="scientific">Pseudonocardia ailaonensis</name>
    <dbReference type="NCBI Taxonomy" id="367279"/>
    <lineage>
        <taxon>Bacteria</taxon>
        <taxon>Bacillati</taxon>
        <taxon>Actinomycetota</taxon>
        <taxon>Actinomycetes</taxon>
        <taxon>Pseudonocardiales</taxon>
        <taxon>Pseudonocardiaceae</taxon>
        <taxon>Pseudonocardia</taxon>
    </lineage>
</organism>
<accession>A0ABN2N5T4</accession>
<proteinExistence type="predicted"/>
<dbReference type="Proteomes" id="UP001500449">
    <property type="component" value="Unassembled WGS sequence"/>
</dbReference>
<dbReference type="Pfam" id="PF00392">
    <property type="entry name" value="GntR"/>
    <property type="match status" value="1"/>
</dbReference>
<evidence type="ECO:0000313" key="5">
    <source>
        <dbReference type="EMBL" id="GAA1850301.1"/>
    </source>
</evidence>
<dbReference type="RefSeq" id="WP_344417418.1">
    <property type="nucleotide sequence ID" value="NZ_BAAAQK010000009.1"/>
</dbReference>
<evidence type="ECO:0000256" key="1">
    <source>
        <dbReference type="ARBA" id="ARBA00023015"/>
    </source>
</evidence>
<protein>
    <submittedName>
        <fullName evidence="5">GntR family transcriptional regulator</fullName>
    </submittedName>
</protein>